<evidence type="ECO:0000313" key="3">
    <source>
        <dbReference type="Proteomes" id="UP001059596"/>
    </source>
</evidence>
<organism evidence="2 3">
    <name type="scientific">Drosophila gunungcola</name>
    <name type="common">fruit fly</name>
    <dbReference type="NCBI Taxonomy" id="103775"/>
    <lineage>
        <taxon>Eukaryota</taxon>
        <taxon>Metazoa</taxon>
        <taxon>Ecdysozoa</taxon>
        <taxon>Arthropoda</taxon>
        <taxon>Hexapoda</taxon>
        <taxon>Insecta</taxon>
        <taxon>Pterygota</taxon>
        <taxon>Neoptera</taxon>
        <taxon>Endopterygota</taxon>
        <taxon>Diptera</taxon>
        <taxon>Brachycera</taxon>
        <taxon>Muscomorpha</taxon>
        <taxon>Ephydroidea</taxon>
        <taxon>Drosophilidae</taxon>
        <taxon>Drosophila</taxon>
        <taxon>Sophophora</taxon>
    </lineage>
</organism>
<feature type="non-terminal residue" evidence="2">
    <location>
        <position position="1"/>
    </location>
</feature>
<reference evidence="2" key="1">
    <citation type="journal article" date="2023" name="Genome Biol. Evol.">
        <title>Long-read-based Genome Assembly of Drosophila gunungcola Reveals Fewer Chemosensory Genes in Flower-breeding Species.</title>
        <authorList>
            <person name="Negi A."/>
            <person name="Liao B.Y."/>
            <person name="Yeh S.D."/>
        </authorList>
    </citation>
    <scope>NUCLEOTIDE SEQUENCE</scope>
    <source>
        <strain evidence="2">Sukarami</strain>
    </source>
</reference>
<feature type="compositionally biased region" description="Polar residues" evidence="1">
    <location>
        <begin position="51"/>
        <end position="69"/>
    </location>
</feature>
<proteinExistence type="predicted"/>
<sequence>APAEYEYDIFTQITRHSTIGRTKALGPRPPIRYMAKSKSDRGGVPTPPLPSNQQDNEGGSSGGQKSPRTARSFIMTPLRGARTSSSFIMQAHGSATGRMSDEMLISRQGSPQSTTTKLILMKSHKCLSHMQNGHGAGSGKCHD</sequence>
<gene>
    <name evidence="2" type="ORF">M5D96_004935</name>
</gene>
<feature type="region of interest" description="Disordered" evidence="1">
    <location>
        <begin position="20"/>
        <end position="72"/>
    </location>
</feature>
<name>A0A9P9YV14_9MUSC</name>
<dbReference type="AlphaFoldDB" id="A0A9P9YV14"/>
<accession>A0A9P9YV14</accession>
<evidence type="ECO:0000313" key="2">
    <source>
        <dbReference type="EMBL" id="KAI8043602.1"/>
    </source>
</evidence>
<evidence type="ECO:0000256" key="1">
    <source>
        <dbReference type="SAM" id="MobiDB-lite"/>
    </source>
</evidence>
<comment type="caution">
    <text evidence="2">The sequence shown here is derived from an EMBL/GenBank/DDBJ whole genome shotgun (WGS) entry which is preliminary data.</text>
</comment>
<protein>
    <submittedName>
        <fullName evidence="2">Uncharacterized protein</fullName>
    </submittedName>
</protein>
<keyword evidence="3" id="KW-1185">Reference proteome</keyword>
<dbReference type="Proteomes" id="UP001059596">
    <property type="component" value="Unassembled WGS sequence"/>
</dbReference>
<dbReference type="EMBL" id="JAMKOV010000002">
    <property type="protein sequence ID" value="KAI8043602.1"/>
    <property type="molecule type" value="Genomic_DNA"/>
</dbReference>